<evidence type="ECO:0000313" key="1">
    <source>
        <dbReference type="EMBL" id="OGF25639.1"/>
    </source>
</evidence>
<accession>A0A1F5SG55</accession>
<proteinExistence type="predicted"/>
<dbReference type="Proteomes" id="UP000178367">
    <property type="component" value="Unassembled WGS sequence"/>
</dbReference>
<protein>
    <submittedName>
        <fullName evidence="1">Uncharacterized protein</fullName>
    </submittedName>
</protein>
<dbReference type="EMBL" id="MFGB01000020">
    <property type="protein sequence ID" value="OGF25639.1"/>
    <property type="molecule type" value="Genomic_DNA"/>
</dbReference>
<dbReference type="AlphaFoldDB" id="A0A1F5SG55"/>
<sequence>MTNEEATRKTINDYQAYLAQKSRYMTKDMDYVSRLSAALGKYSCPDKIECETTRMLLRLLPPDRFFSHLDWQIFYGYPRDITPPLPIAAERLEEILESPCPFDRTRNDRVRNNHFLFSIPDRKEFTLEKWSKLHPDDGYPCGVSGSCHGDGDYFRKTHPRFSWYLMYLRIVPNSPSWSWERQQAYLPEEYMVPLACELTALHCLYNTKNRATIESLPPYYGCTITDGRYCNVPDTTIITSEHRRDREFEAAIFPTRILDKTYHVSFAYSHVDSRRDNCSHHGVFAFRKL</sequence>
<evidence type="ECO:0000313" key="2">
    <source>
        <dbReference type="Proteomes" id="UP000178367"/>
    </source>
</evidence>
<gene>
    <name evidence="1" type="ORF">A2227_00305</name>
</gene>
<dbReference type="STRING" id="1797994.A2227_00305"/>
<comment type="caution">
    <text evidence="1">The sequence shown here is derived from an EMBL/GenBank/DDBJ whole genome shotgun (WGS) entry which is preliminary data.</text>
</comment>
<organism evidence="1 2">
    <name type="scientific">Candidatus Falkowbacteria bacterium RIFOXYA2_FULL_47_19</name>
    <dbReference type="NCBI Taxonomy" id="1797994"/>
    <lineage>
        <taxon>Bacteria</taxon>
        <taxon>Candidatus Falkowiibacteriota</taxon>
    </lineage>
</organism>
<name>A0A1F5SG55_9BACT</name>
<reference evidence="1 2" key="1">
    <citation type="journal article" date="2016" name="Nat. Commun.">
        <title>Thousands of microbial genomes shed light on interconnected biogeochemical processes in an aquifer system.</title>
        <authorList>
            <person name="Anantharaman K."/>
            <person name="Brown C.T."/>
            <person name="Hug L.A."/>
            <person name="Sharon I."/>
            <person name="Castelle C.J."/>
            <person name="Probst A.J."/>
            <person name="Thomas B.C."/>
            <person name="Singh A."/>
            <person name="Wilkins M.J."/>
            <person name="Karaoz U."/>
            <person name="Brodie E.L."/>
            <person name="Williams K.H."/>
            <person name="Hubbard S.S."/>
            <person name="Banfield J.F."/>
        </authorList>
    </citation>
    <scope>NUCLEOTIDE SEQUENCE [LARGE SCALE GENOMIC DNA]</scope>
</reference>